<proteinExistence type="predicted"/>
<dbReference type="EMBL" id="JAMXFA010000001">
    <property type="protein sequence ID" value="MCT7976263.1"/>
    <property type="molecule type" value="Genomic_DNA"/>
</dbReference>
<reference evidence="2 3" key="1">
    <citation type="journal article" date="2022" name="Front. Microbiol.">
        <title>High genomic differentiation and limited gene flow indicate recent cryptic speciation within the genus Laspinema (cyanobacteria).</title>
        <authorList>
            <person name="Stanojkovic A."/>
            <person name="Skoupy S."/>
            <person name="Skaloud P."/>
            <person name="Dvorak P."/>
        </authorList>
    </citation>
    <scope>NUCLEOTIDE SEQUENCE [LARGE SCALE GENOMIC DNA]</scope>
    <source>
        <strain evidence="2 3">D3b</strain>
    </source>
</reference>
<name>A0ABT2N0Q9_9CYAN</name>
<dbReference type="Gene3D" id="3.40.50.2000">
    <property type="entry name" value="Glycogen Phosphorylase B"/>
    <property type="match status" value="2"/>
</dbReference>
<organism evidence="2 3">
    <name type="scientific">Laspinema olomoucense D3b</name>
    <dbReference type="NCBI Taxonomy" id="2953688"/>
    <lineage>
        <taxon>Bacteria</taxon>
        <taxon>Bacillati</taxon>
        <taxon>Cyanobacteriota</taxon>
        <taxon>Cyanophyceae</taxon>
        <taxon>Oscillatoriophycideae</taxon>
        <taxon>Oscillatoriales</taxon>
        <taxon>Laspinemataceae</taxon>
        <taxon>Laspinema</taxon>
        <taxon>Laspinema olomoucense</taxon>
    </lineage>
</organism>
<gene>
    <name evidence="2" type="ORF">NG792_00830</name>
</gene>
<evidence type="ECO:0000313" key="3">
    <source>
        <dbReference type="Proteomes" id="UP001525961"/>
    </source>
</evidence>
<dbReference type="Proteomes" id="UP001525961">
    <property type="component" value="Unassembled WGS sequence"/>
</dbReference>
<evidence type="ECO:0000259" key="1">
    <source>
        <dbReference type="Pfam" id="PF00534"/>
    </source>
</evidence>
<evidence type="ECO:0000313" key="2">
    <source>
        <dbReference type="EMBL" id="MCT7976263.1"/>
    </source>
</evidence>
<accession>A0ABT2N0Q9</accession>
<dbReference type="SUPFAM" id="SSF53756">
    <property type="entry name" value="UDP-Glycosyltransferase/glycogen phosphorylase"/>
    <property type="match status" value="1"/>
</dbReference>
<sequence>MSKPVLTIFYQFNPWDSSIGGIQTVIRSFIKYAPDEFVVRVVGTGAPGSALGVWKWTEYAGKAIQFMPVIAVGEDNVRKLIPTTIAYGASLMRHNFASDFMHFHRIEPTLASLNWAGDKTLFIHNDIRKQMDRNLGGKAILWQQFPKVYFALEKLLISQFEQVYSCNSESAQHYREAYPELAPRVAFLKNGFDPESFYPDKREEREIKRRELAQELGLPETVRFLLFAGRLHPQKDPVLGIQAIAALADPQVHLLIAGAGELEEQVRREIQALNLGDRVTLLGAVNSDRLAQLYRAASAFLLSSVYEGLPVTVLEALACGTPVVTTDCGETPKLLSPDSGVVCKERTAEAIADALRRVLANPDLYSSEACVRTVQPYSAPSIVQEVYRQMLHRWQYRKAIAISSPYPS</sequence>
<comment type="caution">
    <text evidence="2">The sequence shown here is derived from an EMBL/GenBank/DDBJ whole genome shotgun (WGS) entry which is preliminary data.</text>
</comment>
<dbReference type="InterPro" id="IPR001296">
    <property type="entry name" value="Glyco_trans_1"/>
</dbReference>
<dbReference type="CDD" id="cd03801">
    <property type="entry name" value="GT4_PimA-like"/>
    <property type="match status" value="1"/>
</dbReference>
<dbReference type="PANTHER" id="PTHR45947">
    <property type="entry name" value="SULFOQUINOVOSYL TRANSFERASE SQD2"/>
    <property type="match status" value="1"/>
</dbReference>
<dbReference type="PANTHER" id="PTHR45947:SF3">
    <property type="entry name" value="SULFOQUINOVOSYL TRANSFERASE SQD2"/>
    <property type="match status" value="1"/>
</dbReference>
<keyword evidence="3" id="KW-1185">Reference proteome</keyword>
<protein>
    <submittedName>
        <fullName evidence="2">Glycosyltransferase family 4 protein</fullName>
    </submittedName>
</protein>
<feature type="domain" description="Glycosyl transferase family 1" evidence="1">
    <location>
        <begin position="209"/>
        <end position="365"/>
    </location>
</feature>
<dbReference type="RefSeq" id="WP_261234138.1">
    <property type="nucleotide sequence ID" value="NZ_JAMXFA010000001.1"/>
</dbReference>
<dbReference type="InterPro" id="IPR050194">
    <property type="entry name" value="Glycosyltransferase_grp1"/>
</dbReference>
<dbReference type="Pfam" id="PF00534">
    <property type="entry name" value="Glycos_transf_1"/>
    <property type="match status" value="1"/>
</dbReference>